<keyword evidence="8" id="KW-1185">Reference proteome</keyword>
<dbReference type="EMBL" id="OV651819">
    <property type="protein sequence ID" value="CAH1113253.1"/>
    <property type="molecule type" value="Genomic_DNA"/>
</dbReference>
<feature type="domain" description="GRIP" evidence="6">
    <location>
        <begin position="1439"/>
        <end position="1491"/>
    </location>
</feature>
<feature type="coiled-coil region" evidence="4">
    <location>
        <begin position="1003"/>
        <end position="1054"/>
    </location>
</feature>
<feature type="region of interest" description="Disordered" evidence="5">
    <location>
        <begin position="77"/>
        <end position="100"/>
    </location>
</feature>
<dbReference type="PANTHER" id="PTHR18921:SF2">
    <property type="entry name" value="THYROID RECEPTOR-INTERACTING PROTEIN 11"/>
    <property type="match status" value="1"/>
</dbReference>
<name>A0A9P0DAM3_9CUCU</name>
<dbReference type="PROSITE" id="PS50913">
    <property type="entry name" value="GRIP"/>
    <property type="match status" value="1"/>
</dbReference>
<evidence type="ECO:0000256" key="5">
    <source>
        <dbReference type="SAM" id="MobiDB-lite"/>
    </source>
</evidence>
<feature type="coiled-coil region" evidence="4">
    <location>
        <begin position="621"/>
        <end position="786"/>
    </location>
</feature>
<gene>
    <name evidence="7" type="ORF">PSYICH_LOCUS13603</name>
</gene>
<reference evidence="7" key="1">
    <citation type="submission" date="2022-01" db="EMBL/GenBank/DDBJ databases">
        <authorList>
            <person name="King R."/>
        </authorList>
    </citation>
    <scope>NUCLEOTIDE SEQUENCE</scope>
</reference>
<evidence type="ECO:0000256" key="3">
    <source>
        <dbReference type="ARBA" id="ARBA00023054"/>
    </source>
</evidence>
<feature type="coiled-coil region" evidence="4">
    <location>
        <begin position="109"/>
        <end position="571"/>
    </location>
</feature>
<feature type="coiled-coil region" evidence="4">
    <location>
        <begin position="863"/>
        <end position="974"/>
    </location>
</feature>
<dbReference type="InterPro" id="IPR000237">
    <property type="entry name" value="GRIP_dom"/>
</dbReference>
<feature type="region of interest" description="Disordered" evidence="5">
    <location>
        <begin position="1533"/>
        <end position="1561"/>
    </location>
</feature>
<proteinExistence type="predicted"/>
<accession>A0A9P0DAM3</accession>
<dbReference type="Proteomes" id="UP001153636">
    <property type="component" value="Chromosome 7"/>
</dbReference>
<feature type="coiled-coil region" evidence="4">
    <location>
        <begin position="1367"/>
        <end position="1439"/>
    </location>
</feature>
<dbReference type="GO" id="GO:0005794">
    <property type="term" value="C:Golgi apparatus"/>
    <property type="evidence" value="ECO:0007669"/>
    <property type="project" value="UniProtKB-SubCell"/>
</dbReference>
<keyword evidence="3 4" id="KW-0175">Coiled coil</keyword>
<evidence type="ECO:0000313" key="8">
    <source>
        <dbReference type="Proteomes" id="UP001153636"/>
    </source>
</evidence>
<dbReference type="GO" id="GO:0007030">
    <property type="term" value="P:Golgi organization"/>
    <property type="evidence" value="ECO:0007669"/>
    <property type="project" value="TreeGrafter"/>
</dbReference>
<feature type="coiled-coil region" evidence="4">
    <location>
        <begin position="1108"/>
        <end position="1337"/>
    </location>
</feature>
<evidence type="ECO:0000256" key="1">
    <source>
        <dbReference type="ARBA" id="ARBA00004555"/>
    </source>
</evidence>
<comment type="subcellular location">
    <subcellularLocation>
        <location evidence="1">Golgi apparatus</location>
    </subcellularLocation>
</comment>
<protein>
    <recommendedName>
        <fullName evidence="6">GRIP domain-containing protein</fullName>
    </recommendedName>
</protein>
<evidence type="ECO:0000256" key="2">
    <source>
        <dbReference type="ARBA" id="ARBA00023034"/>
    </source>
</evidence>
<sequence>MSWLNFNDSLNSLKGQINAFASNVLAEDEGQELSDTDCKELKELCHHQELEIKKLREELERGQTRSKAEFALDSNDAFPASIKPQDDSNGSWNWDDNEESDSKVPIETISTLKKNIATLETEKAELQVQLEQLDADNQENLQNIMRIKDKLHVELNELNENYVKVKEENAILIKEVQSLKQLQEGDGIKNKSKDAEIFDNLSDTNKKLNNELEKLKKELHVIKSSNETFQKIIENSKRTDANDFEGKIKILEEEKKLLYSELKKANEQILFFEKKSIEDEDNCQKLAVILESYETQVSSLKKEVDDYTSKYEESQKHQKELEKLYNNLKFEYESLEKKHQNDVKSMQDEIINLKSLLDQKNQNDQEEEIARWKKEIDDLKKLNEDLQVKASGRMDIYLEEELNDIREEHETQLNVLREELEQLKNQDDCNNKYEDINKQYKEIENLYNELKNEHESLQKQYQIQLEDEKKDQTAEIERWKKEIIDLKTLNEELLVKASGRMDLDLEDELETIQQEHEVQLNVLREELEQLKCQENKNMTDNDKFEELEEKKLDVTRELNDLQQQYAFLQENHKVSLYELHNKYINIITDNIKKFQECEKPSDFEHCVHEDDPQAAELCKHIENIIKILLELKCKSADLEQRILEITEEKNAILVDKNHEIEKLIQNSDLLTQEIVAKNQTIKEYQTECNEIAQNNDLLINELETCKSNPGLQTISESNEDSMILLELQLENANKRIEDLEKIINYLEKQKPHVDTLDGENLENAVIENAAQKLNRTKTKMKATQKDEESFDQFDDLENQQVDTMDGEHLEKSDLENAIAKLIETKTEIKHKNKDYDTLLNSFDQLQIHCDSLKKELYETAENLSFSNEKNLNLKTTLEKLKSEYEMFEYQISELNMNSESLKEEVEEFKAKFNALLSENSKLKLQNEEFMKSSTNHIYQIDMLKQHLTIGEDNKKALESQIETLTEKLKTCKMAETTLKLQYEQKSKELAIQSEARYNLEVTLNKMNTDLAEFQNNFVELQAQNDQLQIQQEKLQQALIEKDKMVKELENTKQIQEKLDNTELIDRSTTTENKENNEKVVNEDYNNLKQILDETVLEKANLHAQLSKLPEIQSQLKEATERCSTLHQQLQEVTNSRNELINMVTMKHQENVTYHNEIQRLNQVLTSEVDKYRNLEKQFNEIKSKASAEDIQEKNKELDKLTDQNNFLREKCEVIAKNLLEEQSKVQQLLAERSVPSENEKNLQKKLDRLQAHLIESEEHYTEELYQAEQKNQALKTKLLELEKKEKSSSTMYTSVSIRANQQVESLQSQLQSVIQERDSLRKQISDAEDENTKQAAALANLQFVLEQFRKDKEKDVMKETERIRRHINTEKQIQEELRAEMSNLKSQLEERNQGLLAAARLSDQLESSKKIVSGLKEEVTHLQSKLSKTEDELKNALSNTDGKVDKLLIKNLILGFVMTNNNLNRDQTQILRIIATVLDFNQQDHDKVKLNKPQQGWLSSFLAPEPDSQKLSEESLSRAFIKFLENESKPRVVPSLLNNATPADSTSTTKSTNSRSTTPGQTPIVLSEIVLPTFTDFAQNRNSSSILKDVLKDNS</sequence>
<evidence type="ECO:0000256" key="4">
    <source>
        <dbReference type="SAM" id="Coils"/>
    </source>
</evidence>
<feature type="coiled-coil region" evidence="4">
    <location>
        <begin position="38"/>
        <end position="65"/>
    </location>
</feature>
<evidence type="ECO:0000259" key="6">
    <source>
        <dbReference type="PROSITE" id="PS50913"/>
    </source>
</evidence>
<keyword evidence="2" id="KW-0333">Golgi apparatus</keyword>
<dbReference type="GO" id="GO:0006888">
    <property type="term" value="P:endoplasmic reticulum to Golgi vesicle-mediated transport"/>
    <property type="evidence" value="ECO:0007669"/>
    <property type="project" value="TreeGrafter"/>
</dbReference>
<dbReference type="GO" id="GO:0031267">
    <property type="term" value="F:small GTPase binding"/>
    <property type="evidence" value="ECO:0007669"/>
    <property type="project" value="TreeGrafter"/>
</dbReference>
<organism evidence="7 8">
    <name type="scientific">Psylliodes chrysocephalus</name>
    <dbReference type="NCBI Taxonomy" id="3402493"/>
    <lineage>
        <taxon>Eukaryota</taxon>
        <taxon>Metazoa</taxon>
        <taxon>Ecdysozoa</taxon>
        <taxon>Arthropoda</taxon>
        <taxon>Hexapoda</taxon>
        <taxon>Insecta</taxon>
        <taxon>Pterygota</taxon>
        <taxon>Neoptera</taxon>
        <taxon>Endopterygota</taxon>
        <taxon>Coleoptera</taxon>
        <taxon>Polyphaga</taxon>
        <taxon>Cucujiformia</taxon>
        <taxon>Chrysomeloidea</taxon>
        <taxon>Chrysomelidae</taxon>
        <taxon>Galerucinae</taxon>
        <taxon>Alticini</taxon>
        <taxon>Psylliodes</taxon>
    </lineage>
</organism>
<dbReference type="OrthoDB" id="425925at2759"/>
<feature type="compositionally biased region" description="Low complexity" evidence="5">
    <location>
        <begin position="1545"/>
        <end position="1558"/>
    </location>
</feature>
<dbReference type="PANTHER" id="PTHR18921">
    <property type="entry name" value="MYOSIN HEAVY CHAIN - RELATED"/>
    <property type="match status" value="1"/>
</dbReference>
<evidence type="ECO:0000313" key="7">
    <source>
        <dbReference type="EMBL" id="CAH1113253.1"/>
    </source>
</evidence>